<dbReference type="Proteomes" id="UP000269208">
    <property type="component" value="Chromosome"/>
</dbReference>
<dbReference type="EMBL" id="LR134190">
    <property type="protein sequence ID" value="VEB57070.1"/>
    <property type="molecule type" value="Genomic_DNA"/>
</dbReference>
<reference evidence="1 2" key="1">
    <citation type="submission" date="2018-12" db="EMBL/GenBank/DDBJ databases">
        <authorList>
            <consortium name="Pathogen Informatics"/>
        </authorList>
    </citation>
    <scope>NUCLEOTIDE SEQUENCE [LARGE SCALE GENOMIC DNA]</scope>
    <source>
        <strain evidence="1 2">NCTC6754</strain>
    </source>
</reference>
<sequence length="94" mass="10235">MPPVWRCFCHGIFPSITVSGSPLIPAYSTSLTRKLVESHAFLWWVAITNNRAFDGCSLLAMGGLMLSFWLKENASGRRAHCDNRIGHAANSGGA</sequence>
<dbReference type="InterPro" id="IPR036938">
    <property type="entry name" value="PAP2/HPO_sf"/>
</dbReference>
<organism evidence="1 2">
    <name type="scientific">Salmonella enterica I</name>
    <dbReference type="NCBI Taxonomy" id="59201"/>
    <lineage>
        <taxon>Bacteria</taxon>
        <taxon>Pseudomonadati</taxon>
        <taxon>Pseudomonadota</taxon>
        <taxon>Gammaproteobacteria</taxon>
        <taxon>Enterobacterales</taxon>
        <taxon>Enterobacteriaceae</taxon>
        <taxon>Salmonella</taxon>
    </lineage>
</organism>
<evidence type="ECO:0000313" key="2">
    <source>
        <dbReference type="Proteomes" id="UP000269208"/>
    </source>
</evidence>
<proteinExistence type="predicted"/>
<evidence type="ECO:0000313" key="1">
    <source>
        <dbReference type="EMBL" id="VEB57070.1"/>
    </source>
</evidence>
<gene>
    <name evidence="1" type="primary">yeiU_2</name>
    <name evidence="1" type="ORF">NCTC6754_04700</name>
</gene>
<name>A0A447TZT3_SALET</name>
<protein>
    <submittedName>
        <fullName evidence="1">Inner membrane protein yeiU</fullName>
    </submittedName>
</protein>
<dbReference type="SUPFAM" id="SSF48317">
    <property type="entry name" value="Acid phosphatase/Vanadium-dependent haloperoxidase"/>
    <property type="match status" value="1"/>
</dbReference>
<accession>A0A447TZT3</accession>
<dbReference type="AlphaFoldDB" id="A0A447TZT3"/>